<evidence type="ECO:0000256" key="1">
    <source>
        <dbReference type="SAM" id="SignalP"/>
    </source>
</evidence>
<evidence type="ECO:0000313" key="3">
    <source>
        <dbReference type="Proteomes" id="UP000003250"/>
    </source>
</evidence>
<feature type="chain" id="PRO_5003534814" description="Secreted protein" evidence="1">
    <location>
        <begin position="25"/>
        <end position="121"/>
    </location>
</feature>
<proteinExistence type="predicted"/>
<accession>H0HWE9</accession>
<evidence type="ECO:0008006" key="4">
    <source>
        <dbReference type="Google" id="ProtNLM"/>
    </source>
</evidence>
<name>H0HWE9_9HYPH</name>
<dbReference type="Proteomes" id="UP000003250">
    <property type="component" value="Unassembled WGS sequence"/>
</dbReference>
<feature type="signal peptide" evidence="1">
    <location>
        <begin position="1"/>
        <end position="24"/>
    </location>
</feature>
<dbReference type="AlphaFoldDB" id="H0HWE9"/>
<evidence type="ECO:0000313" key="2">
    <source>
        <dbReference type="EMBL" id="EHK54992.1"/>
    </source>
</evidence>
<keyword evidence="1" id="KW-0732">Signal</keyword>
<dbReference type="EMBL" id="AHAM01000184">
    <property type="protein sequence ID" value="EHK54992.1"/>
    <property type="molecule type" value="Genomic_DNA"/>
</dbReference>
<sequence length="121" mass="13402">MKSFLFATLVGLLLPIVVSTQALADCTTIPCQDPVKKKPQIAIKDKFPCTVFDKASQSHEPCPVKKKQPIAVKDKFPCTVFDKASQSHEPCPVKKKLQTVVKDKFPCTVFDKASQSHEPCE</sequence>
<organism evidence="2 3">
    <name type="scientific">Mesorhizobium alhagi CCNWXJ12-2</name>
    <dbReference type="NCBI Taxonomy" id="1107882"/>
    <lineage>
        <taxon>Bacteria</taxon>
        <taxon>Pseudomonadati</taxon>
        <taxon>Pseudomonadota</taxon>
        <taxon>Alphaproteobacteria</taxon>
        <taxon>Hyphomicrobiales</taxon>
        <taxon>Phyllobacteriaceae</taxon>
        <taxon>Allomesorhizobium</taxon>
    </lineage>
</organism>
<gene>
    <name evidence="2" type="ORF">MAXJ12_22546</name>
</gene>
<protein>
    <recommendedName>
        <fullName evidence="4">Secreted protein</fullName>
    </recommendedName>
</protein>
<reference evidence="2 3" key="1">
    <citation type="journal article" date="2012" name="J. Bacteriol.">
        <title>Draft Genome Sequence of Mesorhizobium alhagi CCNWXJ12-2T, a Novel Salt-Resistant Species Isolated from the Desert of Northwestern China.</title>
        <authorList>
            <person name="Zhou M."/>
            <person name="Chen W."/>
            <person name="Chen H."/>
            <person name="Wei G."/>
        </authorList>
    </citation>
    <scope>NUCLEOTIDE SEQUENCE [LARGE SCALE GENOMIC DNA]</scope>
    <source>
        <strain evidence="2 3">CCNWXJ12-2</strain>
    </source>
</reference>
<keyword evidence="3" id="KW-1185">Reference proteome</keyword>